<dbReference type="Proteomes" id="UP000199467">
    <property type="component" value="Unassembled WGS sequence"/>
</dbReference>
<dbReference type="EMBL" id="FMZQ01000017">
    <property type="protein sequence ID" value="SDD46838.1"/>
    <property type="molecule type" value="Genomic_DNA"/>
</dbReference>
<sequence length="220" mass="25244">MSLTVYGAPLSPFVRKLCLCLIEKGLDYELEVVMPFGQPDWFRELNPLGRIPAFRDGDLKLADSSVICQYLEERYPEHMPLYGDGAEQRAKVRWLEKYADYELAPLCTFTVFRNRVLKATMGQPCDEEKVQQTLRDKLPNHFDYFEATLGDAPYFLGEQLSMADLALASQLINMEHGGETLDAGRWPNLLAHYERIKARASTQQLLPRELRTLEKIGAKR</sequence>
<dbReference type="SUPFAM" id="SSF47616">
    <property type="entry name" value="GST C-terminal domain-like"/>
    <property type="match status" value="1"/>
</dbReference>
<dbReference type="InterPro" id="IPR036249">
    <property type="entry name" value="Thioredoxin-like_sf"/>
</dbReference>
<evidence type="ECO:0000313" key="2">
    <source>
        <dbReference type="Proteomes" id="UP000199467"/>
    </source>
</evidence>
<dbReference type="InterPro" id="IPR036282">
    <property type="entry name" value="Glutathione-S-Trfase_C_sf"/>
</dbReference>
<organism evidence="1 2">
    <name type="scientific">Ectopseudomonas chengduensis</name>
    <dbReference type="NCBI Taxonomy" id="489632"/>
    <lineage>
        <taxon>Bacteria</taxon>
        <taxon>Pseudomonadati</taxon>
        <taxon>Pseudomonadota</taxon>
        <taxon>Gammaproteobacteria</taxon>
        <taxon>Pseudomonadales</taxon>
        <taxon>Pseudomonadaceae</taxon>
        <taxon>Ectopseudomonas</taxon>
    </lineage>
</organism>
<reference evidence="2" key="1">
    <citation type="submission" date="2016-10" db="EMBL/GenBank/DDBJ databases">
        <authorList>
            <person name="Varghese N."/>
            <person name="Submissions S."/>
        </authorList>
    </citation>
    <scope>NUCLEOTIDE SEQUENCE [LARGE SCALE GENOMIC DNA]</scope>
    <source>
        <strain evidence="2">DSM 26382</strain>
    </source>
</reference>
<dbReference type="SUPFAM" id="SSF52833">
    <property type="entry name" value="Thioredoxin-like"/>
    <property type="match status" value="1"/>
</dbReference>
<dbReference type="AlphaFoldDB" id="A0A1G6UZT4"/>
<dbReference type="PROSITE" id="PS50404">
    <property type="entry name" value="GST_NTER"/>
    <property type="match status" value="1"/>
</dbReference>
<dbReference type="CDD" id="cd00299">
    <property type="entry name" value="GST_C_family"/>
    <property type="match status" value="1"/>
</dbReference>
<dbReference type="Gene3D" id="3.40.30.10">
    <property type="entry name" value="Glutaredoxin"/>
    <property type="match status" value="1"/>
</dbReference>
<dbReference type="InterPro" id="IPR004045">
    <property type="entry name" value="Glutathione_S-Trfase_N"/>
</dbReference>
<dbReference type="InterPro" id="IPR010987">
    <property type="entry name" value="Glutathione-S-Trfase_C-like"/>
</dbReference>
<dbReference type="PANTHER" id="PTHR43968">
    <property type="match status" value="1"/>
</dbReference>
<dbReference type="Pfam" id="PF13417">
    <property type="entry name" value="GST_N_3"/>
    <property type="match status" value="1"/>
</dbReference>
<gene>
    <name evidence="1" type="ORF">SAMN05216576_11715</name>
</gene>
<dbReference type="InterPro" id="IPR050983">
    <property type="entry name" value="GST_Omega/HSP26"/>
</dbReference>
<dbReference type="SFLD" id="SFLDG00358">
    <property type="entry name" value="Main_(cytGST)"/>
    <property type="match status" value="1"/>
</dbReference>
<accession>A0A1G6UZT4</accession>
<dbReference type="Pfam" id="PF14497">
    <property type="entry name" value="GST_C_3"/>
    <property type="match status" value="1"/>
</dbReference>
<proteinExistence type="predicted"/>
<dbReference type="RefSeq" id="WP_017679260.1">
    <property type="nucleotide sequence ID" value="NZ_FMZQ01000017.1"/>
</dbReference>
<dbReference type="PANTHER" id="PTHR43968:SF6">
    <property type="entry name" value="GLUTATHIONE S-TRANSFERASE OMEGA"/>
    <property type="match status" value="1"/>
</dbReference>
<dbReference type="GO" id="GO:0016740">
    <property type="term" value="F:transferase activity"/>
    <property type="evidence" value="ECO:0007669"/>
    <property type="project" value="UniProtKB-KW"/>
</dbReference>
<keyword evidence="2" id="KW-1185">Reference proteome</keyword>
<dbReference type="Gene3D" id="1.20.1050.10">
    <property type="match status" value="1"/>
</dbReference>
<dbReference type="InterPro" id="IPR040079">
    <property type="entry name" value="Glutathione_S-Trfase"/>
</dbReference>
<dbReference type="GO" id="GO:0005737">
    <property type="term" value="C:cytoplasm"/>
    <property type="evidence" value="ECO:0007669"/>
    <property type="project" value="TreeGrafter"/>
</dbReference>
<evidence type="ECO:0000313" key="1">
    <source>
        <dbReference type="EMBL" id="SDD46838.1"/>
    </source>
</evidence>
<dbReference type="InterPro" id="IPR004046">
    <property type="entry name" value="GST_C"/>
</dbReference>
<dbReference type="PROSITE" id="PS50405">
    <property type="entry name" value="GST_CTER"/>
    <property type="match status" value="1"/>
</dbReference>
<keyword evidence="1" id="KW-0808">Transferase</keyword>
<dbReference type="SFLD" id="SFLDS00019">
    <property type="entry name" value="Glutathione_Transferase_(cytos"/>
    <property type="match status" value="1"/>
</dbReference>
<protein>
    <submittedName>
        <fullName evidence="1">Glutathione S-transferase</fullName>
    </submittedName>
</protein>
<name>A0A1G6UZT4_9GAMM</name>